<evidence type="ECO:0000313" key="3">
    <source>
        <dbReference type="Proteomes" id="UP001367030"/>
    </source>
</evidence>
<keyword evidence="2" id="KW-0328">Glycosyltransferase</keyword>
<dbReference type="SUPFAM" id="SSF53448">
    <property type="entry name" value="Nucleotide-diphospho-sugar transferases"/>
    <property type="match status" value="1"/>
</dbReference>
<name>A0ABU8XK72_9BURK</name>
<keyword evidence="3" id="KW-1185">Reference proteome</keyword>
<dbReference type="Gene3D" id="3.40.50.2000">
    <property type="entry name" value="Glycogen Phosphorylase B"/>
    <property type="match status" value="1"/>
</dbReference>
<sequence>MAKVLLTSAKRHHPEATFYLCLADKISSERAFYPDNVEIVLAEDLDIPDFKSFAFRYDVMEFNTALKPFMFRHLLEKEHRSVIYFDPDIEVFRRLEEVCSLLDEGASFVLTPHLTRPAERDMYPDDVGIMRAGIYNLGFLAVGASHETNHILRWWSRRLMYQCINDQASGIFVDQKFMDLIPGFADGAKILRDASYNVAYWNLHQRALDGFNGEWTVNGRPLCFFHFSGISLTDTNRLSKHSAAFRGTEIGAPLRSLLTHYRSQLLANGFGNYPDGDYAFGRFASGAHIPTLIRHMFRETHLLWIGDPFETYEEFLHLPHVHGFGSPDASITNLMNYMHERTSWLQAAFPRSGHASAKAFQDWYIKHGHTLVKDRRLVEPVALQAARVSPAAALRRPPPSRRSESEADVSVVGYLRLALGVGEVGRQILGALRDVGVNARGLPVNLNSHSQVIDTSSLEHTFADLADGRIQIFNVNADQLPQVVNDLAPRLRSDAYRVVMPFWELEEFPGAWLSAFDLVDEVWAPTRFIQAMLAPKLTKPVLHMPLPLSFDKPTSVDRCKFDLPADAFIFFFAFDFLSYAERKNPMGLMRAYKRAFNQQERANVKLVIKALNADRVPRHGQDMRDRLRADPDVILIEGTLNRADMLELIAASDAVVSLHRSEGLGLLVAEAMALGKPVISTDYSATTELVSHDTGWPVDFTMLAVKPDEYVFSEGQVWAQPDETHAASQMRRVRDDREEALRRAAVAQTFLEKEYSFAACSNRLARRIDEVVGSRPLS</sequence>
<dbReference type="PANTHER" id="PTHR46656">
    <property type="entry name" value="PUTATIVE-RELATED"/>
    <property type="match status" value="1"/>
</dbReference>
<protein>
    <submittedName>
        <fullName evidence="2">Glycosyltransferase</fullName>
        <ecNumber evidence="2">2.4.-.-</ecNumber>
    </submittedName>
</protein>
<keyword evidence="2" id="KW-0808">Transferase</keyword>
<dbReference type="Pfam" id="PF00534">
    <property type="entry name" value="Glycos_transf_1"/>
    <property type="match status" value="1"/>
</dbReference>
<dbReference type="Proteomes" id="UP001367030">
    <property type="component" value="Unassembled WGS sequence"/>
</dbReference>
<evidence type="ECO:0000259" key="1">
    <source>
        <dbReference type="Pfam" id="PF00534"/>
    </source>
</evidence>
<dbReference type="SUPFAM" id="SSF53756">
    <property type="entry name" value="UDP-Glycosyltransferase/glycogen phosphorylase"/>
    <property type="match status" value="1"/>
</dbReference>
<accession>A0ABU8XK72</accession>
<dbReference type="EC" id="2.4.-.-" evidence="2"/>
<gene>
    <name evidence="2" type="ORF">WKW79_35970</name>
</gene>
<proteinExistence type="predicted"/>
<dbReference type="InterPro" id="IPR001296">
    <property type="entry name" value="Glyco_trans_1"/>
</dbReference>
<dbReference type="RefSeq" id="WP_340340021.1">
    <property type="nucleotide sequence ID" value="NZ_JBBKZS010000048.1"/>
</dbReference>
<dbReference type="GO" id="GO:0016757">
    <property type="term" value="F:glycosyltransferase activity"/>
    <property type="evidence" value="ECO:0007669"/>
    <property type="project" value="UniProtKB-KW"/>
</dbReference>
<dbReference type="CDD" id="cd03801">
    <property type="entry name" value="GT4_PimA-like"/>
    <property type="match status" value="1"/>
</dbReference>
<reference evidence="2 3" key="1">
    <citation type="submission" date="2024-03" db="EMBL/GenBank/DDBJ databases">
        <title>Novel species of the genus Variovorax.</title>
        <authorList>
            <person name="Liu Q."/>
            <person name="Xin Y.-H."/>
        </authorList>
    </citation>
    <scope>NUCLEOTIDE SEQUENCE [LARGE SCALE GENOMIC DNA]</scope>
    <source>
        <strain evidence="2 3">KACC 18901</strain>
    </source>
</reference>
<dbReference type="Gene3D" id="3.90.550.10">
    <property type="entry name" value="Spore Coat Polysaccharide Biosynthesis Protein SpsA, Chain A"/>
    <property type="match status" value="1"/>
</dbReference>
<comment type="caution">
    <text evidence="2">The sequence shown here is derived from an EMBL/GenBank/DDBJ whole genome shotgun (WGS) entry which is preliminary data.</text>
</comment>
<dbReference type="PANTHER" id="PTHR46656:SF3">
    <property type="entry name" value="PUTATIVE-RELATED"/>
    <property type="match status" value="1"/>
</dbReference>
<feature type="domain" description="Glycosyl transferase family 1" evidence="1">
    <location>
        <begin position="581"/>
        <end position="697"/>
    </location>
</feature>
<dbReference type="InterPro" id="IPR029044">
    <property type="entry name" value="Nucleotide-diphossugar_trans"/>
</dbReference>
<organism evidence="2 3">
    <name type="scientific">Variovorax robiniae</name>
    <dbReference type="NCBI Taxonomy" id="1836199"/>
    <lineage>
        <taxon>Bacteria</taxon>
        <taxon>Pseudomonadati</taxon>
        <taxon>Pseudomonadota</taxon>
        <taxon>Betaproteobacteria</taxon>
        <taxon>Burkholderiales</taxon>
        <taxon>Comamonadaceae</taxon>
        <taxon>Variovorax</taxon>
    </lineage>
</organism>
<evidence type="ECO:0000313" key="2">
    <source>
        <dbReference type="EMBL" id="MEJ8859989.1"/>
    </source>
</evidence>
<dbReference type="EMBL" id="JBBKZS010000048">
    <property type="protein sequence ID" value="MEJ8859989.1"/>
    <property type="molecule type" value="Genomic_DNA"/>
</dbReference>